<name>A0A382B958_9ZZZZ</name>
<keyword evidence="3" id="KW-0812">Transmembrane</keyword>
<reference evidence="5" key="1">
    <citation type="submission" date="2018-05" db="EMBL/GenBank/DDBJ databases">
        <authorList>
            <person name="Lanie J.A."/>
            <person name="Ng W.-L."/>
            <person name="Kazmierczak K.M."/>
            <person name="Andrzejewski T.M."/>
            <person name="Davidsen T.M."/>
            <person name="Wayne K.J."/>
            <person name="Tettelin H."/>
            <person name="Glass J.I."/>
            <person name="Rusch D."/>
            <person name="Podicherti R."/>
            <person name="Tsui H.-C.T."/>
            <person name="Winkler M.E."/>
        </authorList>
    </citation>
    <scope>NUCLEOTIDE SEQUENCE</scope>
</reference>
<dbReference type="PANTHER" id="PTHR10434">
    <property type="entry name" value="1-ACYL-SN-GLYCEROL-3-PHOSPHATE ACYLTRANSFERASE"/>
    <property type="match status" value="1"/>
</dbReference>
<dbReference type="GO" id="GO:0003841">
    <property type="term" value="F:1-acylglycerol-3-phosphate O-acyltransferase activity"/>
    <property type="evidence" value="ECO:0007669"/>
    <property type="project" value="TreeGrafter"/>
</dbReference>
<sequence>MSRVDRFAYRFFWSLLWLLLKAWFRFRVVGRENLPSEEPYILAPVHRSYLDTPVGGMATSRRLRFLGKESLWKSRLGGRFLTIVGGFPVERGTADRAALRACQEVLERGEPMVMFPEGTRRHGPVVLAEEMHAGPAFVATRAGVPIVPLGIAGTDHAMPGGSPFIRPAKVFIVVGEPLRPPVVEGRVQRRVVEELTEELRQRMQAVFDEAQRLAGRPALPRPVSLEEADGD</sequence>
<accession>A0A382B958</accession>
<keyword evidence="3" id="KW-0472">Membrane</keyword>
<dbReference type="PANTHER" id="PTHR10434:SF11">
    <property type="entry name" value="1-ACYL-SN-GLYCEROL-3-PHOSPHATE ACYLTRANSFERASE"/>
    <property type="match status" value="1"/>
</dbReference>
<evidence type="ECO:0000256" key="3">
    <source>
        <dbReference type="SAM" id="Phobius"/>
    </source>
</evidence>
<dbReference type="GO" id="GO:0006654">
    <property type="term" value="P:phosphatidic acid biosynthetic process"/>
    <property type="evidence" value="ECO:0007669"/>
    <property type="project" value="TreeGrafter"/>
</dbReference>
<dbReference type="InterPro" id="IPR002123">
    <property type="entry name" value="Plipid/glycerol_acylTrfase"/>
</dbReference>
<dbReference type="CDD" id="cd07989">
    <property type="entry name" value="LPLAT_AGPAT-like"/>
    <property type="match status" value="1"/>
</dbReference>
<dbReference type="EMBL" id="UINC01028762">
    <property type="protein sequence ID" value="SVB10325.1"/>
    <property type="molecule type" value="Genomic_DNA"/>
</dbReference>
<keyword evidence="3" id="KW-1133">Transmembrane helix</keyword>
<evidence type="ECO:0000259" key="4">
    <source>
        <dbReference type="SMART" id="SM00563"/>
    </source>
</evidence>
<evidence type="ECO:0000313" key="5">
    <source>
        <dbReference type="EMBL" id="SVB10325.1"/>
    </source>
</evidence>
<dbReference type="SUPFAM" id="SSF69593">
    <property type="entry name" value="Glycerol-3-phosphate (1)-acyltransferase"/>
    <property type="match status" value="1"/>
</dbReference>
<evidence type="ECO:0000256" key="1">
    <source>
        <dbReference type="ARBA" id="ARBA00022679"/>
    </source>
</evidence>
<keyword evidence="2" id="KW-0012">Acyltransferase</keyword>
<protein>
    <recommendedName>
        <fullName evidence="4">Phospholipid/glycerol acyltransferase domain-containing protein</fullName>
    </recommendedName>
</protein>
<gene>
    <name evidence="5" type="ORF">METZ01_LOCUS163179</name>
</gene>
<organism evidence="5">
    <name type="scientific">marine metagenome</name>
    <dbReference type="NCBI Taxonomy" id="408172"/>
    <lineage>
        <taxon>unclassified sequences</taxon>
        <taxon>metagenomes</taxon>
        <taxon>ecological metagenomes</taxon>
    </lineage>
</organism>
<feature type="domain" description="Phospholipid/glycerol acyltransferase" evidence="4">
    <location>
        <begin position="40"/>
        <end position="154"/>
    </location>
</feature>
<keyword evidence="1" id="KW-0808">Transferase</keyword>
<feature type="transmembrane region" description="Helical" evidence="3">
    <location>
        <begin position="7"/>
        <end position="24"/>
    </location>
</feature>
<proteinExistence type="predicted"/>
<dbReference type="AlphaFoldDB" id="A0A382B958"/>
<evidence type="ECO:0000256" key="2">
    <source>
        <dbReference type="ARBA" id="ARBA00023315"/>
    </source>
</evidence>
<dbReference type="Pfam" id="PF01553">
    <property type="entry name" value="Acyltransferase"/>
    <property type="match status" value="1"/>
</dbReference>
<dbReference type="SMART" id="SM00563">
    <property type="entry name" value="PlsC"/>
    <property type="match status" value="1"/>
</dbReference>